<comment type="caution">
    <text evidence="2">The sequence shown here is derived from an EMBL/GenBank/DDBJ whole genome shotgun (WGS) entry which is preliminary data.</text>
</comment>
<organism evidence="2 3">
    <name type="scientific">Colocasia esculenta</name>
    <name type="common">Wild taro</name>
    <name type="synonym">Arum esculentum</name>
    <dbReference type="NCBI Taxonomy" id="4460"/>
    <lineage>
        <taxon>Eukaryota</taxon>
        <taxon>Viridiplantae</taxon>
        <taxon>Streptophyta</taxon>
        <taxon>Embryophyta</taxon>
        <taxon>Tracheophyta</taxon>
        <taxon>Spermatophyta</taxon>
        <taxon>Magnoliopsida</taxon>
        <taxon>Liliopsida</taxon>
        <taxon>Araceae</taxon>
        <taxon>Aroideae</taxon>
        <taxon>Colocasieae</taxon>
        <taxon>Colocasia</taxon>
    </lineage>
</organism>
<dbReference type="EMBL" id="NMUH01005988">
    <property type="protein sequence ID" value="MQM14174.1"/>
    <property type="molecule type" value="Genomic_DNA"/>
</dbReference>
<accession>A0A843X6U2</accession>
<gene>
    <name evidence="2" type="ORF">Taro_047104</name>
</gene>
<protein>
    <recommendedName>
        <fullName evidence="4">Secreted protein</fullName>
    </recommendedName>
</protein>
<evidence type="ECO:0000256" key="1">
    <source>
        <dbReference type="SAM" id="SignalP"/>
    </source>
</evidence>
<dbReference type="AlphaFoldDB" id="A0A843X6U2"/>
<name>A0A843X6U2_COLES</name>
<evidence type="ECO:0008006" key="4">
    <source>
        <dbReference type="Google" id="ProtNLM"/>
    </source>
</evidence>
<sequence>MHIHACGFSVATTLAVATLLSCPYDPSRLQPSMQASAKTSSSSSHGFILISKQPPNPLAAVWGCTQASLYEQLLSSGRPEGRKKVRSRFSRTAENTIGTRVVTDKTRPAWHRDGIVLVCFEAVHNPVITSAITPGFPQVVPWPRLVCRRVPQGRSALRTFWPCRVCRRWPTVLLGGFWVVCRACLCLLGLSWLQASCASFCGGSPASSLSSGARHLRACPRDRLLLLPGTPILESLLREFFGL</sequence>
<evidence type="ECO:0000313" key="3">
    <source>
        <dbReference type="Proteomes" id="UP000652761"/>
    </source>
</evidence>
<feature type="chain" id="PRO_5032635479" description="Secreted protein" evidence="1">
    <location>
        <begin position="18"/>
        <end position="243"/>
    </location>
</feature>
<feature type="signal peptide" evidence="1">
    <location>
        <begin position="1"/>
        <end position="17"/>
    </location>
</feature>
<keyword evidence="3" id="KW-1185">Reference proteome</keyword>
<evidence type="ECO:0000313" key="2">
    <source>
        <dbReference type="EMBL" id="MQM14174.1"/>
    </source>
</evidence>
<proteinExistence type="predicted"/>
<keyword evidence="1" id="KW-0732">Signal</keyword>
<reference evidence="2" key="1">
    <citation type="submission" date="2017-07" db="EMBL/GenBank/DDBJ databases">
        <title>Taro Niue Genome Assembly and Annotation.</title>
        <authorList>
            <person name="Atibalentja N."/>
            <person name="Keating K."/>
            <person name="Fields C.J."/>
        </authorList>
    </citation>
    <scope>NUCLEOTIDE SEQUENCE</scope>
    <source>
        <strain evidence="2">Niue_2</strain>
        <tissue evidence="2">Leaf</tissue>
    </source>
</reference>
<dbReference type="Proteomes" id="UP000652761">
    <property type="component" value="Unassembled WGS sequence"/>
</dbReference>